<accession>A0A6J2TAE9</accession>
<keyword evidence="2" id="KW-0472">Membrane</keyword>
<dbReference type="OrthoDB" id="7863961at2759"/>
<organism evidence="3 4">
    <name type="scientific">Drosophila lebanonensis</name>
    <name type="common">Fruit fly</name>
    <name type="synonym">Scaptodrosophila lebanonensis</name>
    <dbReference type="NCBI Taxonomy" id="7225"/>
    <lineage>
        <taxon>Eukaryota</taxon>
        <taxon>Metazoa</taxon>
        <taxon>Ecdysozoa</taxon>
        <taxon>Arthropoda</taxon>
        <taxon>Hexapoda</taxon>
        <taxon>Insecta</taxon>
        <taxon>Pterygota</taxon>
        <taxon>Neoptera</taxon>
        <taxon>Endopterygota</taxon>
        <taxon>Diptera</taxon>
        <taxon>Brachycera</taxon>
        <taxon>Muscomorpha</taxon>
        <taxon>Ephydroidea</taxon>
        <taxon>Drosophilidae</taxon>
        <taxon>Scaptodrosophila</taxon>
    </lineage>
</organism>
<feature type="transmembrane region" description="Helical" evidence="2">
    <location>
        <begin position="118"/>
        <end position="136"/>
    </location>
</feature>
<keyword evidence="2" id="KW-0812">Transmembrane</keyword>
<keyword evidence="2" id="KW-1133">Transmembrane helix</keyword>
<feature type="compositionally biased region" description="Polar residues" evidence="1">
    <location>
        <begin position="152"/>
        <end position="166"/>
    </location>
</feature>
<protein>
    <submittedName>
        <fullName evidence="4">Uncharacterized protein LOC115622988</fullName>
    </submittedName>
</protein>
<feature type="transmembrane region" description="Helical" evidence="2">
    <location>
        <begin position="44"/>
        <end position="62"/>
    </location>
</feature>
<gene>
    <name evidence="4" type="primary">LOC115622988</name>
</gene>
<evidence type="ECO:0000256" key="2">
    <source>
        <dbReference type="SAM" id="Phobius"/>
    </source>
</evidence>
<proteinExistence type="predicted"/>
<name>A0A6J2TAE9_DROLE</name>
<dbReference type="Proteomes" id="UP000504634">
    <property type="component" value="Unplaced"/>
</dbReference>
<dbReference type="GeneID" id="115622988"/>
<sequence length="200" mass="22721">MRFLTVCGAYLALAFEAVNAFRTTHEIINLTRGKKYAEIDIMAVGSEMLKVFCFSLLIVGIIMRTKFLLKAWLLLSYTHINWGVLLKVIFSIYEYVHGVKRKSVKEFLKQFLMEHGEALVHILVQAAIISIVYVYYESIDPKKCRKLKKIQASNEMNPSKENSITLKANEVKASAPEADEKKPAELQNNDGSKGDESKDK</sequence>
<feature type="region of interest" description="Disordered" evidence="1">
    <location>
        <begin position="152"/>
        <end position="200"/>
    </location>
</feature>
<feature type="transmembrane region" description="Helical" evidence="2">
    <location>
        <begin position="74"/>
        <end position="93"/>
    </location>
</feature>
<dbReference type="RefSeq" id="XP_030373009.1">
    <property type="nucleotide sequence ID" value="XM_030517149.1"/>
</dbReference>
<evidence type="ECO:0000313" key="3">
    <source>
        <dbReference type="Proteomes" id="UP000504634"/>
    </source>
</evidence>
<keyword evidence="3" id="KW-1185">Reference proteome</keyword>
<evidence type="ECO:0000313" key="4">
    <source>
        <dbReference type="RefSeq" id="XP_030373009.1"/>
    </source>
</evidence>
<dbReference type="AlphaFoldDB" id="A0A6J2TAE9"/>
<evidence type="ECO:0000256" key="1">
    <source>
        <dbReference type="SAM" id="MobiDB-lite"/>
    </source>
</evidence>
<reference evidence="4" key="1">
    <citation type="submission" date="2025-08" db="UniProtKB">
        <authorList>
            <consortium name="RefSeq"/>
        </authorList>
    </citation>
    <scope>IDENTIFICATION</scope>
    <source>
        <strain evidence="4">11010-0011.00</strain>
        <tissue evidence="4">Whole body</tissue>
    </source>
</reference>